<dbReference type="KEGG" id="aez:C3E78_12380"/>
<sequence length="88" mass="10188">MPRRRVARPSTPPLRSAPEQRERKADGEWYVRATRGSSTKDYRCPGCSQLIGRGLAHLVVWPVEKSLLSDAAIDERRHWHTACWARRH</sequence>
<dbReference type="EMBL" id="CP026952">
    <property type="protein sequence ID" value="AWB92936.1"/>
    <property type="molecule type" value="Genomic_DNA"/>
</dbReference>
<accession>A0A2S0WNQ1</accession>
<keyword evidence="3" id="KW-1185">Reference proteome</keyword>
<name>A0A2S0WNQ1_9ACTN</name>
<dbReference type="OrthoDB" id="3381577at2"/>
<reference evidence="3" key="1">
    <citation type="submission" date="2018-01" db="EMBL/GenBank/DDBJ databases">
        <authorList>
            <person name="Li J."/>
        </authorList>
    </citation>
    <scope>NUCLEOTIDE SEQUENCE [LARGE SCALE GENOMIC DNA]</scope>
    <source>
        <strain evidence="3">592</strain>
    </source>
</reference>
<evidence type="ECO:0000256" key="1">
    <source>
        <dbReference type="SAM" id="MobiDB-lite"/>
    </source>
</evidence>
<evidence type="ECO:0000313" key="3">
    <source>
        <dbReference type="Proteomes" id="UP000244384"/>
    </source>
</evidence>
<organism evidence="2 3">
    <name type="scientific">Aeromicrobium chenweiae</name>
    <dbReference type="NCBI Taxonomy" id="2079793"/>
    <lineage>
        <taxon>Bacteria</taxon>
        <taxon>Bacillati</taxon>
        <taxon>Actinomycetota</taxon>
        <taxon>Actinomycetes</taxon>
        <taxon>Propionibacteriales</taxon>
        <taxon>Nocardioidaceae</taxon>
        <taxon>Aeromicrobium</taxon>
    </lineage>
</organism>
<protein>
    <submittedName>
        <fullName evidence="2">Uncharacterized protein</fullName>
    </submittedName>
</protein>
<feature type="region of interest" description="Disordered" evidence="1">
    <location>
        <begin position="1"/>
        <end position="28"/>
    </location>
</feature>
<feature type="compositionally biased region" description="Basic and acidic residues" evidence="1">
    <location>
        <begin position="18"/>
        <end position="28"/>
    </location>
</feature>
<evidence type="ECO:0000313" key="2">
    <source>
        <dbReference type="EMBL" id="AWB92936.1"/>
    </source>
</evidence>
<dbReference type="RefSeq" id="WP_108578814.1">
    <property type="nucleotide sequence ID" value="NZ_CP026952.1"/>
</dbReference>
<dbReference type="AlphaFoldDB" id="A0A2S0WNQ1"/>
<proteinExistence type="predicted"/>
<accession>A0A5F2EWD4</accession>
<gene>
    <name evidence="2" type="ORF">C3E78_12380</name>
</gene>
<dbReference type="Proteomes" id="UP000244384">
    <property type="component" value="Chromosome"/>
</dbReference>